<reference evidence="2" key="1">
    <citation type="submission" date="2014-09" db="EMBL/GenBank/DDBJ databases">
        <authorList>
            <person name="Magalhaes I.L.F."/>
            <person name="Oliveira U."/>
            <person name="Santos F.R."/>
            <person name="Vidigal T.H.D.A."/>
            <person name="Brescovit A.D."/>
            <person name="Santos A.J."/>
        </authorList>
    </citation>
    <scope>NUCLEOTIDE SEQUENCE</scope>
    <source>
        <tissue evidence="2">Shoot tissue taken approximately 20 cm above the soil surface</tissue>
    </source>
</reference>
<feature type="chain" id="PRO_5002045923" description="Secreted protein" evidence="1">
    <location>
        <begin position="20"/>
        <end position="69"/>
    </location>
</feature>
<dbReference type="EMBL" id="GBRH01233068">
    <property type="protein sequence ID" value="JAD64827.1"/>
    <property type="molecule type" value="Transcribed_RNA"/>
</dbReference>
<keyword evidence="1" id="KW-0732">Signal</keyword>
<sequence length="69" mass="8243">MHAFFPLVLTLLKFMLFQTLHLFCYDVCKYRKFLLLYDIMFVIPEFQQCIADLVIPEFQQCVADLFGNV</sequence>
<evidence type="ECO:0008006" key="3">
    <source>
        <dbReference type="Google" id="ProtNLM"/>
    </source>
</evidence>
<accession>A0A0A9BZW9</accession>
<evidence type="ECO:0000313" key="2">
    <source>
        <dbReference type="EMBL" id="JAD64827.1"/>
    </source>
</evidence>
<protein>
    <recommendedName>
        <fullName evidence="3">Secreted protein</fullName>
    </recommendedName>
</protein>
<reference evidence="2" key="2">
    <citation type="journal article" date="2015" name="Data Brief">
        <title>Shoot transcriptome of the giant reed, Arundo donax.</title>
        <authorList>
            <person name="Barrero R.A."/>
            <person name="Guerrero F.D."/>
            <person name="Moolhuijzen P."/>
            <person name="Goolsby J.A."/>
            <person name="Tidwell J."/>
            <person name="Bellgard S.E."/>
            <person name="Bellgard M.I."/>
        </authorList>
    </citation>
    <scope>NUCLEOTIDE SEQUENCE</scope>
    <source>
        <tissue evidence="2">Shoot tissue taken approximately 20 cm above the soil surface</tissue>
    </source>
</reference>
<evidence type="ECO:0000256" key="1">
    <source>
        <dbReference type="SAM" id="SignalP"/>
    </source>
</evidence>
<dbReference type="AlphaFoldDB" id="A0A0A9BZW9"/>
<feature type="signal peptide" evidence="1">
    <location>
        <begin position="1"/>
        <end position="19"/>
    </location>
</feature>
<proteinExistence type="predicted"/>
<organism evidence="2">
    <name type="scientific">Arundo donax</name>
    <name type="common">Giant reed</name>
    <name type="synonym">Donax arundinaceus</name>
    <dbReference type="NCBI Taxonomy" id="35708"/>
    <lineage>
        <taxon>Eukaryota</taxon>
        <taxon>Viridiplantae</taxon>
        <taxon>Streptophyta</taxon>
        <taxon>Embryophyta</taxon>
        <taxon>Tracheophyta</taxon>
        <taxon>Spermatophyta</taxon>
        <taxon>Magnoliopsida</taxon>
        <taxon>Liliopsida</taxon>
        <taxon>Poales</taxon>
        <taxon>Poaceae</taxon>
        <taxon>PACMAD clade</taxon>
        <taxon>Arundinoideae</taxon>
        <taxon>Arundineae</taxon>
        <taxon>Arundo</taxon>
    </lineage>
</organism>
<name>A0A0A9BZW9_ARUDO</name>